<accession>A0A424YFY0</accession>
<dbReference type="InterPro" id="IPR051922">
    <property type="entry name" value="Bact_Sporulation_Assoc"/>
</dbReference>
<dbReference type="PANTHER" id="PTHR30032:SF4">
    <property type="entry name" value="AMIDASE ENHANCER"/>
    <property type="match status" value="1"/>
</dbReference>
<dbReference type="EMBL" id="QZAA01000111">
    <property type="protein sequence ID" value="RQD76760.1"/>
    <property type="molecule type" value="Genomic_DNA"/>
</dbReference>
<evidence type="ECO:0000313" key="4">
    <source>
        <dbReference type="Proteomes" id="UP000285138"/>
    </source>
</evidence>
<dbReference type="GO" id="GO:0030288">
    <property type="term" value="C:outer membrane-bounded periplasmic space"/>
    <property type="evidence" value="ECO:0007669"/>
    <property type="project" value="TreeGrafter"/>
</dbReference>
<comment type="caution">
    <text evidence="3">The sequence shown here is derived from an EMBL/GenBank/DDBJ whole genome shotgun (WGS) entry which is preliminary data.</text>
</comment>
<dbReference type="InterPro" id="IPR014225">
    <property type="entry name" value="Spore_II_D_firmicutes"/>
</dbReference>
<dbReference type="InterPro" id="IPR013486">
    <property type="entry name" value="SpoIID/LytB"/>
</dbReference>
<evidence type="ECO:0000313" key="3">
    <source>
        <dbReference type="EMBL" id="RQD76760.1"/>
    </source>
</evidence>
<evidence type="ECO:0000256" key="1">
    <source>
        <dbReference type="SAM" id="MobiDB-lite"/>
    </source>
</evidence>
<dbReference type="InterPro" id="IPR013693">
    <property type="entry name" value="SpoIID/LytB_N"/>
</dbReference>
<dbReference type="NCBIfam" id="TIGR02669">
    <property type="entry name" value="SpoIID_LytB"/>
    <property type="match status" value="1"/>
</dbReference>
<dbReference type="NCBIfam" id="TIGR02870">
    <property type="entry name" value="spore_II_D"/>
    <property type="match status" value="1"/>
</dbReference>
<evidence type="ECO:0000259" key="2">
    <source>
        <dbReference type="Pfam" id="PF08486"/>
    </source>
</evidence>
<reference evidence="3 4" key="1">
    <citation type="submission" date="2018-08" db="EMBL/GenBank/DDBJ databases">
        <title>The metabolism and importance of syntrophic acetate oxidation coupled to methane or sulfide production in haloalkaline environments.</title>
        <authorList>
            <person name="Timmers P.H.A."/>
            <person name="Vavourakis C.D."/>
            <person name="Sorokin D.Y."/>
            <person name="Sinninghe Damste J.S."/>
            <person name="Muyzer G."/>
            <person name="Stams A.J.M."/>
            <person name="Plugge C.M."/>
        </authorList>
    </citation>
    <scope>NUCLEOTIDE SEQUENCE [LARGE SCALE GENOMIC DNA]</scope>
    <source>
        <strain evidence="3">MSAO_Bac1</strain>
    </source>
</reference>
<name>A0A424YFY0_9FIRM</name>
<dbReference type="GO" id="GO:0030435">
    <property type="term" value="P:sporulation resulting in formation of a cellular spore"/>
    <property type="evidence" value="ECO:0007669"/>
    <property type="project" value="InterPro"/>
</dbReference>
<proteinExistence type="predicted"/>
<dbReference type="Pfam" id="PF08486">
    <property type="entry name" value="SpoIID"/>
    <property type="match status" value="1"/>
</dbReference>
<dbReference type="AlphaFoldDB" id="A0A424YFY0"/>
<feature type="domain" description="Sporulation stage II protein D amidase enhancer LytB N-terminal" evidence="2">
    <location>
        <begin position="70"/>
        <end position="173"/>
    </location>
</feature>
<organism evidence="3 4">
    <name type="scientific">Candidatus Syntrophonatronum acetioxidans</name>
    <dbReference type="NCBI Taxonomy" id="1795816"/>
    <lineage>
        <taxon>Bacteria</taxon>
        <taxon>Bacillati</taxon>
        <taxon>Bacillota</taxon>
        <taxon>Clostridia</taxon>
        <taxon>Eubacteriales</taxon>
        <taxon>Syntrophomonadaceae</taxon>
        <taxon>Candidatus Syntrophonatronum</taxon>
    </lineage>
</organism>
<feature type="region of interest" description="Disordered" evidence="1">
    <location>
        <begin position="29"/>
        <end position="55"/>
    </location>
</feature>
<feature type="compositionally biased region" description="Pro residues" evidence="1">
    <location>
        <begin position="35"/>
        <end position="49"/>
    </location>
</feature>
<sequence length="345" mass="37722">MSRYAAYLILTLFTFVICLPALLVSLEGKGREPSPSSPPPPSLSSPPSPEINSQEKPELSLQVFNHLSGEVKDLPLEKYVVGVVAAEMPASFHKEALKAQAVIARTYALAQAGVTGGAGCDNHPAADICTEAAHCQAWESQEKSLAKWPSSQASPYWDKILSAVEETKSQIITCQGVPIDAVFHSTCGGNTDDSQEVWSASLPYLKGVSCSYCSHSPWSSRETSYTLGEFSRLISRYPQADQPSAYTSPDLAVLSRSSADRLQGLRLNNLSLTGHELRSLLDLPSTRVSWRVEGDNIIFSTRGYGHGVGLCQYGADGMAREGHTYEEILDYYYRDTEILTTHEYF</sequence>
<dbReference type="PANTHER" id="PTHR30032">
    <property type="entry name" value="N-ACETYLMURAMOYL-L-ALANINE AMIDASE-RELATED"/>
    <property type="match status" value="1"/>
</dbReference>
<dbReference type="Proteomes" id="UP000285138">
    <property type="component" value="Unassembled WGS sequence"/>
</dbReference>
<protein>
    <submittedName>
        <fullName evidence="3">Stage II sporulation protein D</fullName>
    </submittedName>
</protein>
<gene>
    <name evidence="3" type="primary">spoIID</name>
    <name evidence="3" type="ORF">D5R97_04040</name>
</gene>